<sequence>MLTFAANLSMLFTEKPFIERFKAAANAGFSHVEFLFPYDHAIDDLTQQLVEHRLTPVLFNAPAGDWNNGERGMAAIKGRKEEFRVGIEKALHYAKSLQVPRIHVMSGIAPLDSGVEFDDTLFIDNIRWAADRFATAGIELLLEPLNQRDNEGYYLSSFEQTISLITKAARSNIKIQFDTYHAQIIAGDLSRNLQKYMPLIGHIQIASVPERHEPACGEVNYPYLFSQLNKLKYQGNIGCEYNPATSTEAGLDWVAPYLACTTNL</sequence>
<evidence type="ECO:0000313" key="5">
    <source>
        <dbReference type="EMBL" id="KHT61833.1"/>
    </source>
</evidence>
<proteinExistence type="inferred from homology"/>
<dbReference type="PANTHER" id="PTHR43489">
    <property type="entry name" value="ISOMERASE"/>
    <property type="match status" value="1"/>
</dbReference>
<reference evidence="5 6" key="1">
    <citation type="submission" date="2014-12" db="EMBL/GenBank/DDBJ databases">
        <title>Genome sequencing of Photobacterium gaetbulicola AD005a.</title>
        <authorList>
            <person name="Adrian T.G.S."/>
            <person name="Chan K.G."/>
        </authorList>
    </citation>
    <scope>NUCLEOTIDE SEQUENCE [LARGE SCALE GENOMIC DNA]</scope>
    <source>
        <strain evidence="5 6">AD005a</strain>
    </source>
</reference>
<accession>A0A0B9FZ58</accession>
<evidence type="ECO:0000256" key="1">
    <source>
        <dbReference type="ARBA" id="ARBA00023235"/>
    </source>
</evidence>
<evidence type="ECO:0000313" key="6">
    <source>
        <dbReference type="Proteomes" id="UP000031278"/>
    </source>
</evidence>
<keyword evidence="1 2" id="KW-0413">Isomerase</keyword>
<dbReference type="NCBIfam" id="NF043033">
    <property type="entry name" value="OxoTetrIsom"/>
    <property type="match status" value="1"/>
</dbReference>
<dbReference type="AlphaFoldDB" id="A0A0B9FZ58"/>
<dbReference type="Gene3D" id="3.20.20.150">
    <property type="entry name" value="Divalent-metal-dependent TIM barrel enzymes"/>
    <property type="match status" value="1"/>
</dbReference>
<feature type="domain" description="Xylose isomerase-like TIM barrel" evidence="4">
    <location>
        <begin position="21"/>
        <end position="255"/>
    </location>
</feature>
<dbReference type="InterPro" id="IPR053398">
    <property type="entry name" value="HPT_OtnI_isomerases"/>
</dbReference>
<dbReference type="Pfam" id="PF01261">
    <property type="entry name" value="AP_endonuc_2"/>
    <property type="match status" value="1"/>
</dbReference>
<dbReference type="EMBL" id="JWLZ01000191">
    <property type="protein sequence ID" value="KHT61833.1"/>
    <property type="molecule type" value="Genomic_DNA"/>
</dbReference>
<evidence type="ECO:0000256" key="2">
    <source>
        <dbReference type="PIRNR" id="PIRNR006241"/>
    </source>
</evidence>
<dbReference type="FunFam" id="3.20.20.150:FF:000007">
    <property type="entry name" value="Hydroxypyruvate isomerase"/>
    <property type="match status" value="1"/>
</dbReference>
<dbReference type="InterPro" id="IPR036237">
    <property type="entry name" value="Xyl_isomerase-like_sf"/>
</dbReference>
<dbReference type="PANTHER" id="PTHR43489:SF6">
    <property type="entry name" value="HYDROXYPYRUVATE ISOMERASE-RELATED"/>
    <property type="match status" value="1"/>
</dbReference>
<comment type="caution">
    <text evidence="5">The sequence shown here is derived from an EMBL/GenBank/DDBJ whole genome shotgun (WGS) entry which is preliminary data.</text>
</comment>
<dbReference type="SUPFAM" id="SSF51658">
    <property type="entry name" value="Xylose isomerase-like"/>
    <property type="match status" value="1"/>
</dbReference>
<organism evidence="5 6">
    <name type="scientific">Photobacterium gaetbulicola</name>
    <dbReference type="NCBI Taxonomy" id="1295392"/>
    <lineage>
        <taxon>Bacteria</taxon>
        <taxon>Pseudomonadati</taxon>
        <taxon>Pseudomonadota</taxon>
        <taxon>Gammaproteobacteria</taxon>
        <taxon>Vibrionales</taxon>
        <taxon>Vibrionaceae</taxon>
        <taxon>Photobacterium</taxon>
    </lineage>
</organism>
<evidence type="ECO:0000256" key="3">
    <source>
        <dbReference type="PIRSR" id="PIRSR006241-50"/>
    </source>
</evidence>
<dbReference type="PIRSF" id="PIRSF006241">
    <property type="entry name" value="HyI"/>
    <property type="match status" value="1"/>
</dbReference>
<dbReference type="GO" id="GO:0046487">
    <property type="term" value="P:glyoxylate metabolic process"/>
    <property type="evidence" value="ECO:0007669"/>
    <property type="project" value="TreeGrafter"/>
</dbReference>
<protein>
    <submittedName>
        <fullName evidence="5">Hydroxypyruvate isomerase</fullName>
    </submittedName>
</protein>
<evidence type="ECO:0000259" key="4">
    <source>
        <dbReference type="Pfam" id="PF01261"/>
    </source>
</evidence>
<dbReference type="Proteomes" id="UP000031278">
    <property type="component" value="Unassembled WGS sequence"/>
</dbReference>
<dbReference type="GO" id="GO:0008903">
    <property type="term" value="F:hydroxypyruvate isomerase activity"/>
    <property type="evidence" value="ECO:0007669"/>
    <property type="project" value="TreeGrafter"/>
</dbReference>
<dbReference type="InterPro" id="IPR013022">
    <property type="entry name" value="Xyl_isomerase-like_TIM-brl"/>
</dbReference>
<gene>
    <name evidence="5" type="ORF">RJ45_20735</name>
</gene>
<dbReference type="InterPro" id="IPR050417">
    <property type="entry name" value="Sugar_Epim/Isomerase"/>
</dbReference>
<name>A0A0B9FZ58_9GAMM</name>
<feature type="active site" description="Proton donor/acceptor" evidence="3">
    <location>
        <position position="240"/>
    </location>
</feature>
<feature type="active site" description="Proton donor/acceptor" evidence="3">
    <location>
        <position position="143"/>
    </location>
</feature>
<comment type="similarity">
    <text evidence="2">Belongs to the hyi family.</text>
</comment>
<keyword evidence="5" id="KW-0670">Pyruvate</keyword>
<dbReference type="InterPro" id="IPR026040">
    <property type="entry name" value="HyI-like"/>
</dbReference>
<dbReference type="RefSeq" id="WP_039466859.1">
    <property type="nucleotide sequence ID" value="NZ_JWLZ01000191.1"/>
</dbReference>